<evidence type="ECO:0000313" key="2">
    <source>
        <dbReference type="WBParaSite" id="nRc.2.0.1.t09830-RA"/>
    </source>
</evidence>
<accession>A0A915I950</accession>
<protein>
    <submittedName>
        <fullName evidence="2">Uncharacterized protein</fullName>
    </submittedName>
</protein>
<reference evidence="2" key="1">
    <citation type="submission" date="2022-11" db="UniProtKB">
        <authorList>
            <consortium name="WormBaseParasite"/>
        </authorList>
    </citation>
    <scope>IDENTIFICATION</scope>
</reference>
<keyword evidence="1" id="KW-1185">Reference proteome</keyword>
<dbReference type="WBParaSite" id="nRc.2.0.1.t09830-RA">
    <property type="protein sequence ID" value="nRc.2.0.1.t09830-RA"/>
    <property type="gene ID" value="nRc.2.0.1.g09830"/>
</dbReference>
<dbReference type="Proteomes" id="UP000887565">
    <property type="component" value="Unplaced"/>
</dbReference>
<dbReference type="AlphaFoldDB" id="A0A915I950"/>
<name>A0A915I950_ROMCU</name>
<organism evidence="1 2">
    <name type="scientific">Romanomermis culicivorax</name>
    <name type="common">Nematode worm</name>
    <dbReference type="NCBI Taxonomy" id="13658"/>
    <lineage>
        <taxon>Eukaryota</taxon>
        <taxon>Metazoa</taxon>
        <taxon>Ecdysozoa</taxon>
        <taxon>Nematoda</taxon>
        <taxon>Enoplea</taxon>
        <taxon>Dorylaimia</taxon>
        <taxon>Mermithida</taxon>
        <taxon>Mermithoidea</taxon>
        <taxon>Mermithidae</taxon>
        <taxon>Romanomermis</taxon>
    </lineage>
</organism>
<proteinExistence type="predicted"/>
<evidence type="ECO:0000313" key="1">
    <source>
        <dbReference type="Proteomes" id="UP000887565"/>
    </source>
</evidence>
<sequence length="94" mass="10663">MMRGSWLHNKLKVENGMDIRMCREVGTDNTLVIAVIIEDDAYEHMFTESGFHASTSERVLSASIPATNKWNIFEGVLVYGNPKVFYGAPRQNKK</sequence>